<keyword evidence="2" id="KW-0408">Iron</keyword>
<dbReference type="GO" id="GO:0046872">
    <property type="term" value="F:metal ion binding"/>
    <property type="evidence" value="ECO:0007669"/>
    <property type="project" value="UniProtKB-KW"/>
</dbReference>
<dbReference type="InterPro" id="IPR027443">
    <property type="entry name" value="IPNS-like_sf"/>
</dbReference>
<dbReference type="GO" id="GO:0044283">
    <property type="term" value="P:small molecule biosynthetic process"/>
    <property type="evidence" value="ECO:0007669"/>
    <property type="project" value="UniProtKB-ARBA"/>
</dbReference>
<dbReference type="InterPro" id="IPR026992">
    <property type="entry name" value="DIOX_N"/>
</dbReference>
<accession>A0A8H3XQF1</accession>
<evidence type="ECO:0000256" key="1">
    <source>
        <dbReference type="ARBA" id="ARBA00008056"/>
    </source>
</evidence>
<dbReference type="Proteomes" id="UP000465221">
    <property type="component" value="Unassembled WGS sequence"/>
</dbReference>
<organism evidence="4 5">
    <name type="scientific">Aspergillus udagawae</name>
    <dbReference type="NCBI Taxonomy" id="91492"/>
    <lineage>
        <taxon>Eukaryota</taxon>
        <taxon>Fungi</taxon>
        <taxon>Dikarya</taxon>
        <taxon>Ascomycota</taxon>
        <taxon>Pezizomycotina</taxon>
        <taxon>Eurotiomycetes</taxon>
        <taxon>Eurotiomycetidae</taxon>
        <taxon>Eurotiales</taxon>
        <taxon>Aspergillaceae</taxon>
        <taxon>Aspergillus</taxon>
        <taxon>Aspergillus subgen. Fumigati</taxon>
    </lineage>
</organism>
<comment type="caution">
    <text evidence="4">The sequence shown here is derived from an EMBL/GenBank/DDBJ whole genome shotgun (WGS) entry which is preliminary data.</text>
</comment>
<dbReference type="InterPro" id="IPR044861">
    <property type="entry name" value="IPNS-like_FE2OG_OXY"/>
</dbReference>
<dbReference type="InterPro" id="IPR005123">
    <property type="entry name" value="Oxoglu/Fe-dep_dioxygenase_dom"/>
</dbReference>
<dbReference type="Pfam" id="PF14226">
    <property type="entry name" value="DIOX_N"/>
    <property type="match status" value="1"/>
</dbReference>
<evidence type="ECO:0000256" key="2">
    <source>
        <dbReference type="RuleBase" id="RU003682"/>
    </source>
</evidence>
<evidence type="ECO:0000313" key="5">
    <source>
        <dbReference type="Proteomes" id="UP000465221"/>
    </source>
</evidence>
<sequence>MVQPETEKLSPGLPIAKLQTIDLGQLQNGSREEAQRLLESSRDCGIFYLDLQSIQPQIAPIVDSVFELSEKLFDLPLEEKSMYDVDKLCKLKCNGYKPVGRNFGGLVGERDGFETYVIPKNGLMGLDGQQSFARPLTIDLYMETLRGFTSIINSATQTITGSLSHSLELPETANLRLFHRMSNPSPDIIRLLKYQPQPVEERGVPHAAHTDMGTLTFLFTRQVGLQIRNPVSKEWAWVQPREGHAIVNLGDGMSLLTNGYLRSCVHRVSPLPDQAMPTRYSFAYMVRTGNETVMTAPETRLIPPKCPGKKVLTGGKWMEQKYSVLRRDSRPVDLDWMMTGQPNE</sequence>
<dbReference type="GO" id="GO:0016491">
    <property type="term" value="F:oxidoreductase activity"/>
    <property type="evidence" value="ECO:0007669"/>
    <property type="project" value="UniProtKB-KW"/>
</dbReference>
<dbReference type="Pfam" id="PF03171">
    <property type="entry name" value="2OG-FeII_Oxy"/>
    <property type="match status" value="1"/>
</dbReference>
<dbReference type="EMBL" id="BLKC01000153">
    <property type="protein sequence ID" value="GFF57467.1"/>
    <property type="molecule type" value="Genomic_DNA"/>
</dbReference>
<proteinExistence type="inferred from homology"/>
<keyword evidence="2" id="KW-0560">Oxidoreductase</keyword>
<dbReference type="SUPFAM" id="SSF51197">
    <property type="entry name" value="Clavaminate synthase-like"/>
    <property type="match status" value="1"/>
</dbReference>
<dbReference type="PROSITE" id="PS51471">
    <property type="entry name" value="FE2OG_OXY"/>
    <property type="match status" value="1"/>
</dbReference>
<keyword evidence="2" id="KW-0479">Metal-binding</keyword>
<dbReference type="PANTHER" id="PTHR47990">
    <property type="entry name" value="2-OXOGLUTARATE (2OG) AND FE(II)-DEPENDENT OXYGENASE SUPERFAMILY PROTEIN-RELATED"/>
    <property type="match status" value="1"/>
</dbReference>
<dbReference type="InterPro" id="IPR050231">
    <property type="entry name" value="Iron_ascorbate_oxido_reductase"/>
</dbReference>
<name>A0A8H3XQF1_9EURO</name>
<protein>
    <submittedName>
        <fullName evidence="4">Putative oxidoreductase</fullName>
    </submittedName>
</protein>
<evidence type="ECO:0000259" key="3">
    <source>
        <dbReference type="PROSITE" id="PS51471"/>
    </source>
</evidence>
<evidence type="ECO:0000313" key="4">
    <source>
        <dbReference type="EMBL" id="GFF57467.1"/>
    </source>
</evidence>
<dbReference type="Gene3D" id="2.60.120.330">
    <property type="entry name" value="B-lactam Antibiotic, Isopenicillin N Synthase, Chain"/>
    <property type="match status" value="1"/>
</dbReference>
<dbReference type="AlphaFoldDB" id="A0A8H3XQF1"/>
<comment type="similarity">
    <text evidence="1 2">Belongs to the iron/ascorbate-dependent oxidoreductase family.</text>
</comment>
<gene>
    <name evidence="4" type="ORF">IFM46972_10806</name>
</gene>
<reference evidence="4 5" key="1">
    <citation type="submission" date="2020-01" db="EMBL/GenBank/DDBJ databases">
        <title>Draft genome sequence of Aspergillus udagawae IFM 46972.</title>
        <authorList>
            <person name="Takahashi H."/>
            <person name="Yaguchi T."/>
        </authorList>
    </citation>
    <scope>NUCLEOTIDE SEQUENCE [LARGE SCALE GENOMIC DNA]</scope>
    <source>
        <strain evidence="4 5">IFM 46972</strain>
    </source>
</reference>
<feature type="domain" description="Fe2OG dioxygenase" evidence="3">
    <location>
        <begin position="185"/>
        <end position="288"/>
    </location>
</feature>